<dbReference type="GeneID" id="27688143"/>
<keyword evidence="2" id="KW-0732">Signal</keyword>
<feature type="chain" id="PRO_5005539958" evidence="2">
    <location>
        <begin position="29"/>
        <end position="219"/>
    </location>
</feature>
<dbReference type="AlphaFoldDB" id="A0A0L0HGZ7"/>
<accession>A0A0L0HGZ7</accession>
<evidence type="ECO:0000313" key="3">
    <source>
        <dbReference type="EMBL" id="KND00388.1"/>
    </source>
</evidence>
<gene>
    <name evidence="3" type="ORF">SPPG_04711</name>
</gene>
<proteinExistence type="predicted"/>
<name>A0A0L0HGZ7_SPIPD</name>
<keyword evidence="4" id="KW-1185">Reference proteome</keyword>
<organism evidence="3 4">
    <name type="scientific">Spizellomyces punctatus (strain DAOM BR117)</name>
    <dbReference type="NCBI Taxonomy" id="645134"/>
    <lineage>
        <taxon>Eukaryota</taxon>
        <taxon>Fungi</taxon>
        <taxon>Fungi incertae sedis</taxon>
        <taxon>Chytridiomycota</taxon>
        <taxon>Chytridiomycota incertae sedis</taxon>
        <taxon>Chytridiomycetes</taxon>
        <taxon>Spizellomycetales</taxon>
        <taxon>Spizellomycetaceae</taxon>
        <taxon>Spizellomyces</taxon>
    </lineage>
</organism>
<protein>
    <submittedName>
        <fullName evidence="3">Uncharacterized protein</fullName>
    </submittedName>
</protein>
<dbReference type="Proteomes" id="UP000053201">
    <property type="component" value="Unassembled WGS sequence"/>
</dbReference>
<reference evidence="3 4" key="1">
    <citation type="submission" date="2009-08" db="EMBL/GenBank/DDBJ databases">
        <title>The Genome Sequence of Spizellomyces punctatus strain DAOM BR117.</title>
        <authorList>
            <consortium name="The Broad Institute Genome Sequencing Platform"/>
            <person name="Russ C."/>
            <person name="Cuomo C."/>
            <person name="Shea T."/>
            <person name="Young S.K."/>
            <person name="Zeng Q."/>
            <person name="Koehrsen M."/>
            <person name="Haas B."/>
            <person name="Borodovsky M."/>
            <person name="Guigo R."/>
            <person name="Alvarado L."/>
            <person name="Berlin A."/>
            <person name="Bochicchio J."/>
            <person name="Borenstein D."/>
            <person name="Chapman S."/>
            <person name="Chen Z."/>
            <person name="Engels R."/>
            <person name="Freedman E."/>
            <person name="Gellesch M."/>
            <person name="Goldberg J."/>
            <person name="Griggs A."/>
            <person name="Gujja S."/>
            <person name="Heiman D."/>
            <person name="Hepburn T."/>
            <person name="Howarth C."/>
            <person name="Jen D."/>
            <person name="Larson L."/>
            <person name="Lewis B."/>
            <person name="Mehta T."/>
            <person name="Park D."/>
            <person name="Pearson M."/>
            <person name="Roberts A."/>
            <person name="Saif S."/>
            <person name="Shenoy N."/>
            <person name="Sisk P."/>
            <person name="Stolte C."/>
            <person name="Sykes S."/>
            <person name="Thomson T."/>
            <person name="Walk T."/>
            <person name="White J."/>
            <person name="Yandava C."/>
            <person name="Burger G."/>
            <person name="Gray M.W."/>
            <person name="Holland P.W.H."/>
            <person name="King N."/>
            <person name="Lang F.B.F."/>
            <person name="Roger A.J."/>
            <person name="Ruiz-Trillo I."/>
            <person name="Lander E."/>
            <person name="Nusbaum C."/>
        </authorList>
    </citation>
    <scope>NUCLEOTIDE SEQUENCE [LARGE SCALE GENOMIC DNA]</scope>
    <source>
        <strain evidence="3 4">DAOM BR117</strain>
    </source>
</reference>
<dbReference type="EMBL" id="KQ257456">
    <property type="protein sequence ID" value="KND00388.1"/>
    <property type="molecule type" value="Genomic_DNA"/>
</dbReference>
<feature type="region of interest" description="Disordered" evidence="1">
    <location>
        <begin position="159"/>
        <end position="181"/>
    </location>
</feature>
<dbReference type="VEuPathDB" id="FungiDB:SPPG_04711"/>
<evidence type="ECO:0000256" key="2">
    <source>
        <dbReference type="SAM" id="SignalP"/>
    </source>
</evidence>
<evidence type="ECO:0000256" key="1">
    <source>
        <dbReference type="SAM" id="MobiDB-lite"/>
    </source>
</evidence>
<dbReference type="OrthoDB" id="10482431at2759"/>
<dbReference type="InParanoid" id="A0A0L0HGZ7"/>
<feature type="compositionally biased region" description="Low complexity" evidence="1">
    <location>
        <begin position="162"/>
        <end position="181"/>
    </location>
</feature>
<evidence type="ECO:0000313" key="4">
    <source>
        <dbReference type="Proteomes" id="UP000053201"/>
    </source>
</evidence>
<dbReference type="RefSeq" id="XP_016608427.1">
    <property type="nucleotide sequence ID" value="XM_016752943.1"/>
</dbReference>
<feature type="signal peptide" evidence="2">
    <location>
        <begin position="1"/>
        <end position="28"/>
    </location>
</feature>
<sequence>MASFGHCSTVFCFFLVFFAACTLTSVSAGNLTITCSPNPCPKSIPYNSSLSLLVDYSPTVANTALRNLTVSYTLTYIPAGQTQPQTASYMNTSRPTSEKNITLQISPSTQLNLTAPLQNNGQLRTRFLYTEVFQHDGSFAGAATEDGAEFEVLGVNANKAEGTTPTPSAPGTGSSTATATPPRSVLVLGSAAMPTARAGEVAKALGSAVAAGMAGMFLL</sequence>